<organism evidence="1 2">
    <name type="scientific">Bacteroides cellulosilyticus CL02T12C19</name>
    <dbReference type="NCBI Taxonomy" id="997874"/>
    <lineage>
        <taxon>Bacteria</taxon>
        <taxon>Pseudomonadati</taxon>
        <taxon>Bacteroidota</taxon>
        <taxon>Bacteroidia</taxon>
        <taxon>Bacteroidales</taxon>
        <taxon>Bacteroidaceae</taxon>
        <taxon>Bacteroides</taxon>
    </lineage>
</organism>
<sequence length="73" mass="8441">MIKIDTKEDPRQVVEHHKLVICPTCGQKLTDVKYVDGIVMLRIKCRRCRKYISVDLIGSKEDIQDTLRDGAVR</sequence>
<dbReference type="EMBL" id="AGXG01000088">
    <property type="protein sequence ID" value="EIY26796.1"/>
    <property type="molecule type" value="Genomic_DNA"/>
</dbReference>
<evidence type="ECO:0000313" key="2">
    <source>
        <dbReference type="Proteomes" id="UP000003741"/>
    </source>
</evidence>
<accession>I9QBU0</accession>
<proteinExistence type="predicted"/>
<name>I9QBU0_9BACE</name>
<dbReference type="HOGENOM" id="CLU_2931500_0_0_10"/>
<comment type="caution">
    <text evidence="1">The sequence shown here is derived from an EMBL/GenBank/DDBJ whole genome shotgun (WGS) entry which is preliminary data.</text>
</comment>
<protein>
    <submittedName>
        <fullName evidence="1">Uncharacterized protein</fullName>
    </submittedName>
</protein>
<gene>
    <name evidence="1" type="ORF">HMPREF1062_03989</name>
</gene>
<evidence type="ECO:0000313" key="1">
    <source>
        <dbReference type="EMBL" id="EIY26796.1"/>
    </source>
</evidence>
<dbReference type="Proteomes" id="UP000003741">
    <property type="component" value="Unassembled WGS sequence"/>
</dbReference>
<dbReference type="AlphaFoldDB" id="I9QBU0"/>
<reference evidence="1 2" key="1">
    <citation type="submission" date="2012-02" db="EMBL/GenBank/DDBJ databases">
        <title>The Genome Sequence of Bacteroides cellulosilyticus CL02T12C19.</title>
        <authorList>
            <consortium name="The Broad Institute Genome Sequencing Platform"/>
            <person name="Earl A."/>
            <person name="Ward D."/>
            <person name="Feldgarden M."/>
            <person name="Gevers D."/>
            <person name="Zitomersky N.L."/>
            <person name="Coyne M.J."/>
            <person name="Comstock L.E."/>
            <person name="Young S.K."/>
            <person name="Zeng Q."/>
            <person name="Gargeya S."/>
            <person name="Fitzgerald M."/>
            <person name="Haas B."/>
            <person name="Abouelleil A."/>
            <person name="Alvarado L."/>
            <person name="Arachchi H.M."/>
            <person name="Berlin A."/>
            <person name="Chapman S.B."/>
            <person name="Gearin G."/>
            <person name="Goldberg J."/>
            <person name="Griggs A."/>
            <person name="Gujja S."/>
            <person name="Hansen M."/>
            <person name="Heiman D."/>
            <person name="Howarth C."/>
            <person name="Larimer J."/>
            <person name="Lui A."/>
            <person name="MacDonald P.J.P."/>
            <person name="McCowen C."/>
            <person name="Montmayeur A."/>
            <person name="Murphy C."/>
            <person name="Neiman D."/>
            <person name="Pearson M."/>
            <person name="Priest M."/>
            <person name="Roberts A."/>
            <person name="Saif S."/>
            <person name="Shea T."/>
            <person name="Sisk P."/>
            <person name="Stolte C."/>
            <person name="Sykes S."/>
            <person name="Wortman J."/>
            <person name="Nusbaum C."/>
            <person name="Birren B."/>
        </authorList>
    </citation>
    <scope>NUCLEOTIDE SEQUENCE [LARGE SCALE GENOMIC DNA]</scope>
    <source>
        <strain evidence="1 2">CL02T12C19</strain>
    </source>
</reference>
<keyword evidence="2" id="KW-1185">Reference proteome</keyword>